<dbReference type="Proteomes" id="UP000887159">
    <property type="component" value="Unassembled WGS sequence"/>
</dbReference>
<evidence type="ECO:0000313" key="2">
    <source>
        <dbReference type="Proteomes" id="UP000887159"/>
    </source>
</evidence>
<proteinExistence type="predicted"/>
<organism evidence="1 2">
    <name type="scientific">Trichonephila clavipes</name>
    <name type="common">Golden silk orbweaver</name>
    <name type="synonym">Nephila clavipes</name>
    <dbReference type="NCBI Taxonomy" id="2585209"/>
    <lineage>
        <taxon>Eukaryota</taxon>
        <taxon>Metazoa</taxon>
        <taxon>Ecdysozoa</taxon>
        <taxon>Arthropoda</taxon>
        <taxon>Chelicerata</taxon>
        <taxon>Arachnida</taxon>
        <taxon>Araneae</taxon>
        <taxon>Araneomorphae</taxon>
        <taxon>Entelegynae</taxon>
        <taxon>Araneoidea</taxon>
        <taxon>Nephilidae</taxon>
        <taxon>Trichonephila</taxon>
    </lineage>
</organism>
<name>A0A8X6V5K9_TRICX</name>
<dbReference type="EMBL" id="BMAU01021189">
    <property type="protein sequence ID" value="GFX95822.1"/>
    <property type="molecule type" value="Genomic_DNA"/>
</dbReference>
<dbReference type="AlphaFoldDB" id="A0A8X6V5K9"/>
<accession>A0A8X6V5K9</accession>
<sequence>MSTGSTASLREHVQMHSVGKCRINIKFIVKLVKSAKKTFQMLIEAQGNPFYLSGRDSAEIGESPEVPFKTLVPEMFSAMTAMNAEVFSWQPDSRRTFLCRVPGTRYHEESIIERHRISGAGLLVWSGGKSFWVLELI</sequence>
<evidence type="ECO:0000313" key="1">
    <source>
        <dbReference type="EMBL" id="GFX95822.1"/>
    </source>
</evidence>
<comment type="caution">
    <text evidence="1">The sequence shown here is derived from an EMBL/GenBank/DDBJ whole genome shotgun (WGS) entry which is preliminary data.</text>
</comment>
<gene>
    <name evidence="1" type="ORF">TNCV_2084021</name>
</gene>
<reference evidence="1" key="1">
    <citation type="submission" date="2020-08" db="EMBL/GenBank/DDBJ databases">
        <title>Multicomponent nature underlies the extraordinary mechanical properties of spider dragline silk.</title>
        <authorList>
            <person name="Kono N."/>
            <person name="Nakamura H."/>
            <person name="Mori M."/>
            <person name="Yoshida Y."/>
            <person name="Ohtoshi R."/>
            <person name="Malay A.D."/>
            <person name="Moran D.A.P."/>
            <person name="Tomita M."/>
            <person name="Numata K."/>
            <person name="Arakawa K."/>
        </authorList>
    </citation>
    <scope>NUCLEOTIDE SEQUENCE</scope>
</reference>
<protein>
    <submittedName>
        <fullName evidence="1">Uncharacterized protein</fullName>
    </submittedName>
</protein>
<keyword evidence="2" id="KW-1185">Reference proteome</keyword>